<evidence type="ECO:0000259" key="3">
    <source>
        <dbReference type="PROSITE" id="PS50041"/>
    </source>
</evidence>
<keyword evidence="1" id="KW-1015">Disulfide bond</keyword>
<keyword evidence="4" id="KW-1185">Reference proteome</keyword>
<keyword evidence="2" id="KW-0812">Transmembrane</keyword>
<dbReference type="SUPFAM" id="SSF56436">
    <property type="entry name" value="C-type lectin-like"/>
    <property type="match status" value="1"/>
</dbReference>
<protein>
    <submittedName>
        <fullName evidence="5">Perlucin-like isoform X1</fullName>
    </submittedName>
</protein>
<dbReference type="InterPro" id="IPR018378">
    <property type="entry name" value="C-type_lectin_CS"/>
</dbReference>
<evidence type="ECO:0000313" key="5">
    <source>
        <dbReference type="RefSeq" id="XP_049302081.1"/>
    </source>
</evidence>
<evidence type="ECO:0000256" key="2">
    <source>
        <dbReference type="SAM" id="Phobius"/>
    </source>
</evidence>
<evidence type="ECO:0000256" key="1">
    <source>
        <dbReference type="ARBA" id="ARBA00023157"/>
    </source>
</evidence>
<keyword evidence="2" id="KW-1133">Transmembrane helix</keyword>
<keyword evidence="2" id="KW-0472">Membrane</keyword>
<dbReference type="Proteomes" id="UP001652620">
    <property type="component" value="Chromosome 1"/>
</dbReference>
<dbReference type="InterPro" id="IPR016187">
    <property type="entry name" value="CTDL_fold"/>
</dbReference>
<name>A0ABM3IYM5_BACDO</name>
<reference evidence="4" key="1">
    <citation type="submission" date="2025-05" db="UniProtKB">
        <authorList>
            <consortium name="RefSeq"/>
        </authorList>
    </citation>
    <scope>NUCLEOTIDE SEQUENCE [LARGE SCALE GENOMIC DNA]</scope>
</reference>
<dbReference type="PROSITE" id="PS00615">
    <property type="entry name" value="C_TYPE_LECTIN_1"/>
    <property type="match status" value="1"/>
</dbReference>
<dbReference type="InterPro" id="IPR001304">
    <property type="entry name" value="C-type_lectin-like"/>
</dbReference>
<evidence type="ECO:0000313" key="4">
    <source>
        <dbReference type="Proteomes" id="UP001652620"/>
    </source>
</evidence>
<dbReference type="PROSITE" id="PS50041">
    <property type="entry name" value="C_TYPE_LECTIN_2"/>
    <property type="match status" value="1"/>
</dbReference>
<proteinExistence type="predicted"/>
<sequence>MYIIETIKCSKLVQTEKLYSIIIMQLANLFLLIFVIQIYILEAYVPEYEISSFNRDSVVFSVDKMNWYAAYGFCTQLGMKLLTLQSSVDNEEFEKMVQHYKLQKRFYWLGASRLEDEVTFRWGLRGPPISFENFSPYQPDNRGGIQRCLRLYVDDKWDDFDCSAMDFFAICHF</sequence>
<dbReference type="InterPro" id="IPR016186">
    <property type="entry name" value="C-type_lectin-like/link_sf"/>
</dbReference>
<feature type="domain" description="C-type lectin" evidence="3">
    <location>
        <begin position="53"/>
        <end position="163"/>
    </location>
</feature>
<dbReference type="RefSeq" id="XP_049302081.1">
    <property type="nucleotide sequence ID" value="XM_049446124.1"/>
</dbReference>
<dbReference type="GeneID" id="125775472"/>
<gene>
    <name evidence="5" type="primary">LOC125775472</name>
</gene>
<dbReference type="CDD" id="cd00037">
    <property type="entry name" value="CLECT"/>
    <property type="match status" value="1"/>
</dbReference>
<feature type="transmembrane region" description="Helical" evidence="2">
    <location>
        <begin position="21"/>
        <end position="41"/>
    </location>
</feature>
<accession>A0ABM3IYM5</accession>
<dbReference type="Gene3D" id="3.10.100.10">
    <property type="entry name" value="Mannose-Binding Protein A, subunit A"/>
    <property type="match status" value="1"/>
</dbReference>
<dbReference type="SMART" id="SM00034">
    <property type="entry name" value="CLECT"/>
    <property type="match status" value="1"/>
</dbReference>
<dbReference type="Pfam" id="PF00059">
    <property type="entry name" value="Lectin_C"/>
    <property type="match status" value="1"/>
</dbReference>
<reference evidence="5" key="2">
    <citation type="submission" date="2025-08" db="UniProtKB">
        <authorList>
            <consortium name="RefSeq"/>
        </authorList>
    </citation>
    <scope>IDENTIFICATION</scope>
    <source>
        <tissue evidence="5">Adult</tissue>
    </source>
</reference>
<organism evidence="4 5">
    <name type="scientific">Bactrocera dorsalis</name>
    <name type="common">Oriental fruit fly</name>
    <name type="synonym">Dacus dorsalis</name>
    <dbReference type="NCBI Taxonomy" id="27457"/>
    <lineage>
        <taxon>Eukaryota</taxon>
        <taxon>Metazoa</taxon>
        <taxon>Ecdysozoa</taxon>
        <taxon>Arthropoda</taxon>
        <taxon>Hexapoda</taxon>
        <taxon>Insecta</taxon>
        <taxon>Pterygota</taxon>
        <taxon>Neoptera</taxon>
        <taxon>Endopterygota</taxon>
        <taxon>Diptera</taxon>
        <taxon>Brachycera</taxon>
        <taxon>Muscomorpha</taxon>
        <taxon>Tephritoidea</taxon>
        <taxon>Tephritidae</taxon>
        <taxon>Bactrocera</taxon>
        <taxon>Bactrocera</taxon>
    </lineage>
</organism>